<organism evidence="4 5">
    <name type="scientific">Aequorivita flava</name>
    <dbReference type="NCBI Taxonomy" id="3114371"/>
    <lineage>
        <taxon>Bacteria</taxon>
        <taxon>Pseudomonadati</taxon>
        <taxon>Bacteroidota</taxon>
        <taxon>Flavobacteriia</taxon>
        <taxon>Flavobacteriales</taxon>
        <taxon>Flavobacteriaceae</taxon>
        <taxon>Aequorivita</taxon>
    </lineage>
</organism>
<dbReference type="InterPro" id="IPR050680">
    <property type="entry name" value="YpeA/RimI_acetyltransf"/>
</dbReference>
<evidence type="ECO:0000313" key="4">
    <source>
        <dbReference type="EMBL" id="MEM0574785.1"/>
    </source>
</evidence>
<protein>
    <submittedName>
        <fullName evidence="4">GNAT family N-acetyltransferase</fullName>
    </submittedName>
</protein>
<dbReference type="RefSeq" id="WP_279449473.1">
    <property type="nucleotide sequence ID" value="NZ_JAZDTZ010000019.1"/>
</dbReference>
<dbReference type="Pfam" id="PF00583">
    <property type="entry name" value="Acetyltransf_1"/>
    <property type="match status" value="1"/>
</dbReference>
<dbReference type="Proteomes" id="UP001390963">
    <property type="component" value="Unassembled WGS sequence"/>
</dbReference>
<dbReference type="PANTHER" id="PTHR43420">
    <property type="entry name" value="ACETYLTRANSFERASE"/>
    <property type="match status" value="1"/>
</dbReference>
<dbReference type="CDD" id="cd04301">
    <property type="entry name" value="NAT_SF"/>
    <property type="match status" value="1"/>
</dbReference>
<dbReference type="SUPFAM" id="SSF55729">
    <property type="entry name" value="Acyl-CoA N-acyltransferases (Nat)"/>
    <property type="match status" value="1"/>
</dbReference>
<dbReference type="InterPro" id="IPR000182">
    <property type="entry name" value="GNAT_dom"/>
</dbReference>
<dbReference type="Gene3D" id="3.40.630.30">
    <property type="match status" value="1"/>
</dbReference>
<evidence type="ECO:0000256" key="2">
    <source>
        <dbReference type="ARBA" id="ARBA00023315"/>
    </source>
</evidence>
<evidence type="ECO:0000256" key="1">
    <source>
        <dbReference type="ARBA" id="ARBA00022679"/>
    </source>
</evidence>
<evidence type="ECO:0000313" key="5">
    <source>
        <dbReference type="Proteomes" id="UP001390963"/>
    </source>
</evidence>
<keyword evidence="1" id="KW-0808">Transferase</keyword>
<sequence>MKISIASYKLLNHLLIHYFSSMDTSLHYNIRPARAEDYKQVAPLIVQAMEDLACTFANTNSPEKAVPLFEYFFQQPANQYSFEHTLVYAEENIIMGSITCYNGALLPKYRVPFMAYIADKYNVTDLKIEDETIPGEVYIDTVSVSPNHQGKGIGKKLLAAAIQKAKFEGHEKIGLLVDFKNPNAKKLYLALGFKSVGKKQLGSNVYEHLQRPL</sequence>
<evidence type="ECO:0000259" key="3">
    <source>
        <dbReference type="PROSITE" id="PS51186"/>
    </source>
</evidence>
<keyword evidence="2" id="KW-0012">Acyltransferase</keyword>
<gene>
    <name evidence="4" type="ORF">VZD24_14765</name>
</gene>
<dbReference type="InterPro" id="IPR016181">
    <property type="entry name" value="Acyl_CoA_acyltransferase"/>
</dbReference>
<dbReference type="PROSITE" id="PS51186">
    <property type="entry name" value="GNAT"/>
    <property type="match status" value="1"/>
</dbReference>
<dbReference type="EMBL" id="JBANCF010000019">
    <property type="protein sequence ID" value="MEM0574785.1"/>
    <property type="molecule type" value="Genomic_DNA"/>
</dbReference>
<comment type="caution">
    <text evidence="4">The sequence shown here is derived from an EMBL/GenBank/DDBJ whole genome shotgun (WGS) entry which is preliminary data.</text>
</comment>
<feature type="domain" description="N-acetyltransferase" evidence="3">
    <location>
        <begin position="28"/>
        <end position="212"/>
    </location>
</feature>
<name>A0ABU9NHH1_9FLAO</name>
<keyword evidence="5" id="KW-1185">Reference proteome</keyword>
<accession>A0ABU9NHH1</accession>
<reference evidence="4 5" key="1">
    <citation type="submission" date="2024-01" db="EMBL/GenBank/DDBJ databases">
        <title>Aequorivita flavus sp. nov., isolated from deep-sea sediment.</title>
        <authorList>
            <person name="Chen X."/>
        </authorList>
    </citation>
    <scope>NUCLEOTIDE SEQUENCE [LARGE SCALE GENOMIC DNA]</scope>
    <source>
        <strain evidence="4 5">MCCC 1A16935</strain>
    </source>
</reference>
<proteinExistence type="predicted"/>